<evidence type="ECO:0000256" key="1">
    <source>
        <dbReference type="SAM" id="MobiDB-lite"/>
    </source>
</evidence>
<keyword evidence="4" id="KW-1185">Reference proteome</keyword>
<sequence>MSPSWFLLSVALLLVAQYATGNLIRGKSEDGVFSNKDVPVLQDDVEDNELSIPVEPPTDPEESTTKKCGQIGDFCINHSDCCTFSCLGYMKRCVSGSG</sequence>
<dbReference type="AlphaFoldDB" id="A0A194Q245"/>
<protein>
    <submittedName>
        <fullName evidence="3">Uncharacterized protein</fullName>
    </submittedName>
</protein>
<evidence type="ECO:0000313" key="4">
    <source>
        <dbReference type="Proteomes" id="UP000053268"/>
    </source>
</evidence>
<keyword evidence="2" id="KW-0732">Signal</keyword>
<dbReference type="EMBL" id="KQ459579">
    <property type="protein sequence ID" value="KPI99408.1"/>
    <property type="molecule type" value="Genomic_DNA"/>
</dbReference>
<name>A0A194Q245_PAPXU</name>
<feature type="region of interest" description="Disordered" evidence="1">
    <location>
        <begin position="45"/>
        <end position="65"/>
    </location>
</feature>
<feature type="chain" id="PRO_5008263981" evidence="2">
    <location>
        <begin position="22"/>
        <end position="98"/>
    </location>
</feature>
<dbReference type="Proteomes" id="UP000053268">
    <property type="component" value="Unassembled WGS sequence"/>
</dbReference>
<feature type="signal peptide" evidence="2">
    <location>
        <begin position="1"/>
        <end position="21"/>
    </location>
</feature>
<evidence type="ECO:0000256" key="2">
    <source>
        <dbReference type="SAM" id="SignalP"/>
    </source>
</evidence>
<organism evidence="3 4">
    <name type="scientific">Papilio xuthus</name>
    <name type="common">Asian swallowtail butterfly</name>
    <dbReference type="NCBI Taxonomy" id="66420"/>
    <lineage>
        <taxon>Eukaryota</taxon>
        <taxon>Metazoa</taxon>
        <taxon>Ecdysozoa</taxon>
        <taxon>Arthropoda</taxon>
        <taxon>Hexapoda</taxon>
        <taxon>Insecta</taxon>
        <taxon>Pterygota</taxon>
        <taxon>Neoptera</taxon>
        <taxon>Endopterygota</taxon>
        <taxon>Lepidoptera</taxon>
        <taxon>Glossata</taxon>
        <taxon>Ditrysia</taxon>
        <taxon>Papilionoidea</taxon>
        <taxon>Papilionidae</taxon>
        <taxon>Papilioninae</taxon>
        <taxon>Papilio</taxon>
    </lineage>
</organism>
<reference evidence="3 4" key="1">
    <citation type="journal article" date="2015" name="Nat. Commun.">
        <title>Outbred genome sequencing and CRISPR/Cas9 gene editing in butterflies.</title>
        <authorList>
            <person name="Li X."/>
            <person name="Fan D."/>
            <person name="Zhang W."/>
            <person name="Liu G."/>
            <person name="Zhang L."/>
            <person name="Zhao L."/>
            <person name="Fang X."/>
            <person name="Chen L."/>
            <person name="Dong Y."/>
            <person name="Chen Y."/>
            <person name="Ding Y."/>
            <person name="Zhao R."/>
            <person name="Feng M."/>
            <person name="Zhu Y."/>
            <person name="Feng Y."/>
            <person name="Jiang X."/>
            <person name="Zhu D."/>
            <person name="Xiang H."/>
            <person name="Feng X."/>
            <person name="Li S."/>
            <person name="Wang J."/>
            <person name="Zhang G."/>
            <person name="Kronforst M.R."/>
            <person name="Wang W."/>
        </authorList>
    </citation>
    <scope>NUCLEOTIDE SEQUENCE [LARGE SCALE GENOMIC DNA]</scope>
    <source>
        <strain evidence="3">Ya'a_city_454_Px</strain>
        <tissue evidence="3">Whole body</tissue>
    </source>
</reference>
<accession>A0A194Q245</accession>
<evidence type="ECO:0000313" key="3">
    <source>
        <dbReference type="EMBL" id="KPI99408.1"/>
    </source>
</evidence>
<proteinExistence type="predicted"/>
<gene>
    <name evidence="3" type="ORF">RR46_03773</name>
</gene>